<evidence type="ECO:0000256" key="1">
    <source>
        <dbReference type="SAM" id="Phobius"/>
    </source>
</evidence>
<dbReference type="OrthoDB" id="7277308at2"/>
<dbReference type="AlphaFoldDB" id="A0A347WGC5"/>
<evidence type="ECO:0000313" key="2">
    <source>
        <dbReference type="EMBL" id="AXY23918.1"/>
    </source>
</evidence>
<keyword evidence="3" id="KW-1185">Reference proteome</keyword>
<evidence type="ECO:0000313" key="3">
    <source>
        <dbReference type="Proteomes" id="UP000264120"/>
    </source>
</evidence>
<gene>
    <name evidence="2" type="ORF">CD178_03174</name>
</gene>
<keyword evidence="1" id="KW-1133">Transmembrane helix</keyword>
<dbReference type="RefSeq" id="WP_118963819.1">
    <property type="nucleotide sequence ID" value="NZ_CP023037.1"/>
</dbReference>
<organism evidence="2 3">
    <name type="scientific">Komagataeibacter saccharivorans</name>
    <dbReference type="NCBI Taxonomy" id="265959"/>
    <lineage>
        <taxon>Bacteria</taxon>
        <taxon>Pseudomonadati</taxon>
        <taxon>Pseudomonadota</taxon>
        <taxon>Alphaproteobacteria</taxon>
        <taxon>Acetobacterales</taxon>
        <taxon>Acetobacteraceae</taxon>
        <taxon>Komagataeibacter</taxon>
    </lineage>
</organism>
<name>A0A347WGC5_9PROT</name>
<dbReference type="KEGG" id="ksc:CD178_03174"/>
<keyword evidence="1" id="KW-0472">Membrane</keyword>
<dbReference type="EMBL" id="CP023037">
    <property type="protein sequence ID" value="AXY23918.1"/>
    <property type="molecule type" value="Genomic_DNA"/>
</dbReference>
<geneLocation type="plasmid" evidence="2 3">
    <name>unnamed1</name>
</geneLocation>
<dbReference type="Proteomes" id="UP000264120">
    <property type="component" value="Plasmid unnamed1"/>
</dbReference>
<proteinExistence type="predicted"/>
<reference evidence="2 3" key="1">
    <citation type="submission" date="2017-08" db="EMBL/GenBank/DDBJ databases">
        <title>Complete genome sequence of Gluconacetobacter saccharivorans CV1 isolated from Fermented Vinegar.</title>
        <authorList>
            <person name="Kim S.-Y."/>
        </authorList>
    </citation>
    <scope>NUCLEOTIDE SEQUENCE [LARGE SCALE GENOMIC DNA]</scope>
    <source>
        <strain evidence="2 3">CV1</strain>
        <plasmid evidence="2 3">unnamed1</plasmid>
    </source>
</reference>
<accession>A0A347WGC5</accession>
<sequence>MARAIHPVARSATARWLVIAIALIGLMGQMLVQNQALPGEAPRLTIQRLTGIDIAPGAPVAACDTTRQTMSHTMAHMRHGVHDAGCRATHHHHDGTCPLCPLLHVAAILQAVTPFVPIASMRWVQPLRHCVQPRAPPGRACRILPPLRGPPMPA</sequence>
<feature type="transmembrane region" description="Helical" evidence="1">
    <location>
        <begin position="12"/>
        <end position="32"/>
    </location>
</feature>
<protein>
    <recommendedName>
        <fullName evidence="4">DUF2946 domain-containing protein</fullName>
    </recommendedName>
</protein>
<evidence type="ECO:0008006" key="4">
    <source>
        <dbReference type="Google" id="ProtNLM"/>
    </source>
</evidence>
<keyword evidence="1" id="KW-0812">Transmembrane</keyword>
<keyword evidence="2" id="KW-0614">Plasmid</keyword>